<dbReference type="EMBL" id="JAYMYQ010000001">
    <property type="protein sequence ID" value="KAK7362984.1"/>
    <property type="molecule type" value="Genomic_DNA"/>
</dbReference>
<organism evidence="1 2">
    <name type="scientific">Canavalia gladiata</name>
    <name type="common">Sword bean</name>
    <name type="synonym">Dolichos gladiatus</name>
    <dbReference type="NCBI Taxonomy" id="3824"/>
    <lineage>
        <taxon>Eukaryota</taxon>
        <taxon>Viridiplantae</taxon>
        <taxon>Streptophyta</taxon>
        <taxon>Embryophyta</taxon>
        <taxon>Tracheophyta</taxon>
        <taxon>Spermatophyta</taxon>
        <taxon>Magnoliopsida</taxon>
        <taxon>eudicotyledons</taxon>
        <taxon>Gunneridae</taxon>
        <taxon>Pentapetalae</taxon>
        <taxon>rosids</taxon>
        <taxon>fabids</taxon>
        <taxon>Fabales</taxon>
        <taxon>Fabaceae</taxon>
        <taxon>Papilionoideae</taxon>
        <taxon>50 kb inversion clade</taxon>
        <taxon>NPAAA clade</taxon>
        <taxon>indigoferoid/millettioid clade</taxon>
        <taxon>Phaseoleae</taxon>
        <taxon>Canavalia</taxon>
    </lineage>
</organism>
<evidence type="ECO:0000313" key="2">
    <source>
        <dbReference type="Proteomes" id="UP001367508"/>
    </source>
</evidence>
<gene>
    <name evidence="1" type="ORF">VNO77_05109</name>
</gene>
<name>A0AAN9MXR4_CANGL</name>
<dbReference type="Proteomes" id="UP001367508">
    <property type="component" value="Unassembled WGS sequence"/>
</dbReference>
<proteinExistence type="predicted"/>
<comment type="caution">
    <text evidence="1">The sequence shown here is derived from an EMBL/GenBank/DDBJ whole genome shotgun (WGS) entry which is preliminary data.</text>
</comment>
<sequence>MVLGQAQFINRNLHDRLAQRIPGELNTMLIFVLDASLVSGSHVIGLKASCSGEELQVKDIQSQVSVCYSLASIENGLLLGQPQKLVHYDPPLID</sequence>
<protein>
    <submittedName>
        <fullName evidence="1">Uncharacterized protein</fullName>
    </submittedName>
</protein>
<reference evidence="1 2" key="1">
    <citation type="submission" date="2024-01" db="EMBL/GenBank/DDBJ databases">
        <title>The genomes of 5 underutilized Papilionoideae crops provide insights into root nodulation and disease resistanc.</title>
        <authorList>
            <person name="Jiang F."/>
        </authorList>
    </citation>
    <scope>NUCLEOTIDE SEQUENCE [LARGE SCALE GENOMIC DNA]</scope>
    <source>
        <strain evidence="1">LVBAO_FW01</strain>
        <tissue evidence="1">Leaves</tissue>
    </source>
</reference>
<keyword evidence="2" id="KW-1185">Reference proteome</keyword>
<dbReference type="AlphaFoldDB" id="A0AAN9MXR4"/>
<evidence type="ECO:0000313" key="1">
    <source>
        <dbReference type="EMBL" id="KAK7362984.1"/>
    </source>
</evidence>
<accession>A0AAN9MXR4</accession>